<evidence type="ECO:0000259" key="4">
    <source>
        <dbReference type="Pfam" id="PF08548"/>
    </source>
</evidence>
<dbReference type="GO" id="GO:0005615">
    <property type="term" value="C:extracellular space"/>
    <property type="evidence" value="ECO:0007669"/>
    <property type="project" value="InterPro"/>
</dbReference>
<dbReference type="AlphaFoldDB" id="A0A2W5NAE0"/>
<keyword evidence="3" id="KW-0677">Repeat</keyword>
<dbReference type="InterPro" id="IPR013858">
    <property type="entry name" value="Peptidase_M10B_C"/>
</dbReference>
<dbReference type="SUPFAM" id="SSF51120">
    <property type="entry name" value="beta-Roll"/>
    <property type="match status" value="1"/>
</dbReference>
<accession>A0A2W5NAE0</accession>
<dbReference type="EMBL" id="QFPW01000004">
    <property type="protein sequence ID" value="PZQ50471.1"/>
    <property type="molecule type" value="Genomic_DNA"/>
</dbReference>
<keyword evidence="2" id="KW-0964">Secreted</keyword>
<comment type="subcellular location">
    <subcellularLocation>
        <location evidence="1">Secreted</location>
    </subcellularLocation>
</comment>
<evidence type="ECO:0000256" key="3">
    <source>
        <dbReference type="ARBA" id="ARBA00022737"/>
    </source>
</evidence>
<evidence type="ECO:0000256" key="1">
    <source>
        <dbReference type="ARBA" id="ARBA00004613"/>
    </source>
</evidence>
<dbReference type="GO" id="GO:0005509">
    <property type="term" value="F:calcium ion binding"/>
    <property type="evidence" value="ECO:0007669"/>
    <property type="project" value="InterPro"/>
</dbReference>
<dbReference type="PROSITE" id="PS00330">
    <property type="entry name" value="HEMOLYSIN_CALCIUM"/>
    <property type="match status" value="1"/>
</dbReference>
<evidence type="ECO:0000313" key="5">
    <source>
        <dbReference type="EMBL" id="PZQ50471.1"/>
    </source>
</evidence>
<dbReference type="InterPro" id="IPR011049">
    <property type="entry name" value="Serralysin-like_metalloprot_C"/>
</dbReference>
<dbReference type="Proteomes" id="UP000249185">
    <property type="component" value="Unassembled WGS sequence"/>
</dbReference>
<dbReference type="PRINTS" id="PR00313">
    <property type="entry name" value="CABNDNGRPT"/>
</dbReference>
<evidence type="ECO:0000256" key="2">
    <source>
        <dbReference type="ARBA" id="ARBA00022525"/>
    </source>
</evidence>
<evidence type="ECO:0000313" key="6">
    <source>
        <dbReference type="Proteomes" id="UP000249185"/>
    </source>
</evidence>
<dbReference type="InterPro" id="IPR018511">
    <property type="entry name" value="Hemolysin-typ_Ca-bd_CS"/>
</dbReference>
<comment type="caution">
    <text evidence="5">The sequence shown here is derived from an EMBL/GenBank/DDBJ whole genome shotgun (WGS) entry which is preliminary data.</text>
</comment>
<sequence>MATLRFLRAFDIRDLPAGLAALGAERLPPDDGALRLVAEAGPEVTYRPKVAAAAPVEAATLWRGATGIAEMTDLGIPGLVLAGKGGGALARLILRGDDRIAGSAGDDRLLGFAGDDTLTGGGGADLMTGGAGADTFRFRALGDSPAVAADRITDFTPGFDRIDLRAIDAVRGAPGDQPFAFVGGAAFSGAAGELRWHGGALRGDVDGDGAADFVLRLGGDSRPAADDLLL</sequence>
<organism evidence="5 6">
    <name type="scientific">Rhodovulum sulfidophilum</name>
    <name type="common">Rhodobacter sulfidophilus</name>
    <dbReference type="NCBI Taxonomy" id="35806"/>
    <lineage>
        <taxon>Bacteria</taxon>
        <taxon>Pseudomonadati</taxon>
        <taxon>Pseudomonadota</taxon>
        <taxon>Alphaproteobacteria</taxon>
        <taxon>Rhodobacterales</taxon>
        <taxon>Paracoccaceae</taxon>
        <taxon>Rhodovulum</taxon>
    </lineage>
</organism>
<dbReference type="Pfam" id="PF08548">
    <property type="entry name" value="Peptidase_M10_C"/>
    <property type="match status" value="1"/>
</dbReference>
<gene>
    <name evidence="5" type="ORF">DI556_07930</name>
</gene>
<protein>
    <recommendedName>
        <fullName evidence="4">Peptidase M10 serralysin C-terminal domain-containing protein</fullName>
    </recommendedName>
</protein>
<name>A0A2W5NAE0_RHOSU</name>
<dbReference type="Gene3D" id="2.150.10.10">
    <property type="entry name" value="Serralysin-like metalloprotease, C-terminal"/>
    <property type="match status" value="1"/>
</dbReference>
<feature type="domain" description="Peptidase M10 serralysin C-terminal" evidence="4">
    <location>
        <begin position="119"/>
        <end position="225"/>
    </location>
</feature>
<proteinExistence type="predicted"/>
<reference evidence="5 6" key="1">
    <citation type="submission" date="2017-08" db="EMBL/GenBank/DDBJ databases">
        <title>Infants hospitalized years apart are colonized by the same room-sourced microbial strains.</title>
        <authorList>
            <person name="Brooks B."/>
            <person name="Olm M.R."/>
            <person name="Firek B.A."/>
            <person name="Baker R."/>
            <person name="Thomas B.C."/>
            <person name="Morowitz M.J."/>
            <person name="Banfield J.F."/>
        </authorList>
    </citation>
    <scope>NUCLEOTIDE SEQUENCE [LARGE SCALE GENOMIC DNA]</scope>
    <source>
        <strain evidence="5">S2_005_002_R2_34</strain>
    </source>
</reference>